<dbReference type="Proteomes" id="UP000287651">
    <property type="component" value="Unassembled WGS sequence"/>
</dbReference>
<accession>A0A426YYD4</accession>
<dbReference type="AlphaFoldDB" id="A0A426YYD4"/>
<evidence type="ECO:0000259" key="1">
    <source>
        <dbReference type="Pfam" id="PF03732"/>
    </source>
</evidence>
<organism evidence="2 3">
    <name type="scientific">Ensete ventricosum</name>
    <name type="common">Abyssinian banana</name>
    <name type="synonym">Musa ensete</name>
    <dbReference type="NCBI Taxonomy" id="4639"/>
    <lineage>
        <taxon>Eukaryota</taxon>
        <taxon>Viridiplantae</taxon>
        <taxon>Streptophyta</taxon>
        <taxon>Embryophyta</taxon>
        <taxon>Tracheophyta</taxon>
        <taxon>Spermatophyta</taxon>
        <taxon>Magnoliopsida</taxon>
        <taxon>Liliopsida</taxon>
        <taxon>Zingiberales</taxon>
        <taxon>Musaceae</taxon>
        <taxon>Ensete</taxon>
    </lineage>
</organism>
<comment type="caution">
    <text evidence="2">The sequence shown here is derived from an EMBL/GenBank/DDBJ whole genome shotgun (WGS) entry which is preliminary data.</text>
</comment>
<dbReference type="InterPro" id="IPR005162">
    <property type="entry name" value="Retrotrans_gag_dom"/>
</dbReference>
<proteinExistence type="predicted"/>
<dbReference type="PANTHER" id="PTHR33223">
    <property type="entry name" value="CCHC-TYPE DOMAIN-CONTAINING PROTEIN"/>
    <property type="match status" value="1"/>
</dbReference>
<evidence type="ECO:0000313" key="2">
    <source>
        <dbReference type="EMBL" id="RRT56735.1"/>
    </source>
</evidence>
<dbReference type="PANTHER" id="PTHR33223:SF10">
    <property type="entry name" value="AMINOTRANSFERASE-LIKE PLANT MOBILE DOMAIN-CONTAINING PROTEIN"/>
    <property type="match status" value="1"/>
</dbReference>
<dbReference type="EMBL" id="AMZH03009490">
    <property type="protein sequence ID" value="RRT56735.1"/>
    <property type="molecule type" value="Genomic_DNA"/>
</dbReference>
<feature type="domain" description="Retrotransposon gag" evidence="1">
    <location>
        <begin position="122"/>
        <end position="181"/>
    </location>
</feature>
<gene>
    <name evidence="2" type="ORF">B296_00020978</name>
</gene>
<name>A0A426YYD4_ENSVE</name>
<protein>
    <recommendedName>
        <fullName evidence="1">Retrotransposon gag domain-containing protein</fullName>
    </recommendedName>
</protein>
<sequence length="182" mass="19947">MDEIPIAHHAFGLGGQLPFLLLGEGNSSIPIPGRYWRLFNDSIFSPPDLGVGEFVKSKEELEEGASAGSSFVQEVQDKPILLNFHLPTLEAYDGGLDKTECNVAFQGQMALYGTSNALMCRAFPVTLQGLARMWYNRLRLSSVSSFNQLTKEFELNFLASAQSKPSAALLLGLSQKDEESLT</sequence>
<reference evidence="2 3" key="1">
    <citation type="journal article" date="2014" name="Agronomy (Basel)">
        <title>A Draft Genome Sequence for Ensete ventricosum, the Drought-Tolerant Tree Against Hunger.</title>
        <authorList>
            <person name="Harrison J."/>
            <person name="Moore K.A."/>
            <person name="Paszkiewicz K."/>
            <person name="Jones T."/>
            <person name="Grant M."/>
            <person name="Ambacheew D."/>
            <person name="Muzemil S."/>
            <person name="Studholme D.J."/>
        </authorList>
    </citation>
    <scope>NUCLEOTIDE SEQUENCE [LARGE SCALE GENOMIC DNA]</scope>
</reference>
<dbReference type="Pfam" id="PF03732">
    <property type="entry name" value="Retrotrans_gag"/>
    <property type="match status" value="1"/>
</dbReference>
<evidence type="ECO:0000313" key="3">
    <source>
        <dbReference type="Proteomes" id="UP000287651"/>
    </source>
</evidence>